<evidence type="ECO:0000313" key="2">
    <source>
        <dbReference type="EMBL" id="AIY67415.1"/>
    </source>
</evidence>
<evidence type="ECO:0000313" key="3">
    <source>
        <dbReference type="Proteomes" id="UP000030341"/>
    </source>
</evidence>
<sequence length="262" mass="28071">MKTILSLAILCAPFIAQANAKISYLNVDGNNVHFALASDKTHTIPSCAIAETNQHYGVSLLTEAGRAMYSLLITAMSSKQAVSVVSGNDCSDVEGVERAKSVILTPQVESTESAKLRWVGYTTPVNGAFNRSTGSGAIRTASEMCAAQYEGSRVMLWDDYINVINQYPHSESVWLLDAIQTIGVANSGHYGIQETLVLKSSETLIYESSGSSRNFSYWSLRANASCSDWESNSNGAKGISLTAVGKLVIESCSSSLKISCVK</sequence>
<organism evidence="2 3">
    <name type="scientific">Pseudoalteromonas piratica</name>
    <dbReference type="NCBI Taxonomy" id="1348114"/>
    <lineage>
        <taxon>Bacteria</taxon>
        <taxon>Pseudomonadati</taxon>
        <taxon>Pseudomonadota</taxon>
        <taxon>Gammaproteobacteria</taxon>
        <taxon>Alteromonadales</taxon>
        <taxon>Pseudoalteromonadaceae</taxon>
        <taxon>Pseudoalteromonas</taxon>
    </lineage>
</organism>
<gene>
    <name evidence="2" type="ORF">OM33_20505</name>
</gene>
<dbReference type="KEGG" id="pseo:OM33_20505"/>
<dbReference type="HOGENOM" id="CLU_1061154_0_0_6"/>
<accession>A0A0A7EL52</accession>
<dbReference type="STRING" id="1348114.OM33_20505"/>
<feature type="chain" id="PRO_5002039230" evidence="1">
    <location>
        <begin position="21"/>
        <end position="262"/>
    </location>
</feature>
<dbReference type="EMBL" id="CP009889">
    <property type="protein sequence ID" value="AIY67415.1"/>
    <property type="molecule type" value="Genomic_DNA"/>
</dbReference>
<evidence type="ECO:0000256" key="1">
    <source>
        <dbReference type="SAM" id="SignalP"/>
    </source>
</evidence>
<dbReference type="Proteomes" id="UP000030341">
    <property type="component" value="Chromosome 2"/>
</dbReference>
<proteinExistence type="predicted"/>
<feature type="signal peptide" evidence="1">
    <location>
        <begin position="1"/>
        <end position="20"/>
    </location>
</feature>
<keyword evidence="3" id="KW-1185">Reference proteome</keyword>
<dbReference type="RefSeq" id="WP_040136383.1">
    <property type="nucleotide sequence ID" value="NZ_CP009889.1"/>
</dbReference>
<name>A0A0A7EL52_9GAMM</name>
<reference evidence="2 3" key="1">
    <citation type="submission" date="2014-11" db="EMBL/GenBank/DDBJ databases">
        <title>Complete Genome Sequence of Pseudoalteromonas sp. Strain OCN003 Isolated from Kaneohe Bay, Oahu, Hawaii.</title>
        <authorList>
            <person name="Beurmann S."/>
            <person name="Videau P."/>
            <person name="Ushijima B."/>
            <person name="Smith A.M."/>
            <person name="Aeby G.S."/>
            <person name="Callahan S.M."/>
            <person name="Belcaid M."/>
        </authorList>
    </citation>
    <scope>NUCLEOTIDE SEQUENCE [LARGE SCALE GENOMIC DNA]</scope>
    <source>
        <strain evidence="2 3">OCN003</strain>
    </source>
</reference>
<dbReference type="AlphaFoldDB" id="A0A0A7EL52"/>
<dbReference type="OrthoDB" id="6290628at2"/>
<keyword evidence="1" id="KW-0732">Signal</keyword>
<protein>
    <submittedName>
        <fullName evidence="2">Uncharacterized protein</fullName>
    </submittedName>
</protein>